<dbReference type="InterPro" id="IPR029021">
    <property type="entry name" value="Prot-tyrosine_phosphatase-like"/>
</dbReference>
<evidence type="ECO:0000313" key="3">
    <source>
        <dbReference type="Proteomes" id="UP000542342"/>
    </source>
</evidence>
<dbReference type="AlphaFoldDB" id="A0A7V8VGV6"/>
<dbReference type="PROSITE" id="PS51257">
    <property type="entry name" value="PROKAR_LIPOPROTEIN"/>
    <property type="match status" value="1"/>
</dbReference>
<dbReference type="EMBL" id="JACEFB010000020">
    <property type="protein sequence ID" value="MBA2227839.1"/>
    <property type="molecule type" value="Genomic_DNA"/>
</dbReference>
<sequence length="299" mass="32259">MTILRHRFGMHWPMILICGGLVVAAGCCKHRCCVSDRFREPRPFLPAAPRSPYLLPPANVPTTPAPPLANGNLVPPVAPPPETRQYPPAPSWLAPPAAPAPAPRPADRPPPEILLPESLPPSANGSSSSARPPQAGGSGGPSPAASTSPPPPAHLPGYTRVKRGVASGRRPTLDGFDALQRANFRTLLYLHPPQADVTALRQIASQRQLDLVSLEVTPENLPQALAQFNAVVGDDSRHPLYVFDDDGVRAGVLWYLHFRTVEVLNDDAARLRARPLGFPEQGDEATPWLLAVQRYLSQR</sequence>
<organism evidence="2 3">
    <name type="scientific">Thermogemmata fonticola</name>
    <dbReference type="NCBI Taxonomy" id="2755323"/>
    <lineage>
        <taxon>Bacteria</taxon>
        <taxon>Pseudomonadati</taxon>
        <taxon>Planctomycetota</taxon>
        <taxon>Planctomycetia</taxon>
        <taxon>Gemmatales</taxon>
        <taxon>Gemmataceae</taxon>
        <taxon>Thermogemmata</taxon>
    </lineage>
</organism>
<accession>A0A7V8VGV6</accession>
<dbReference type="Gene3D" id="3.90.190.10">
    <property type="entry name" value="Protein tyrosine phosphatase superfamily"/>
    <property type="match status" value="1"/>
</dbReference>
<proteinExistence type="predicted"/>
<gene>
    <name evidence="2" type="ORF">H0921_16895</name>
</gene>
<keyword evidence="3" id="KW-1185">Reference proteome</keyword>
<reference evidence="2 3" key="1">
    <citation type="submission" date="2020-07" db="EMBL/GenBank/DDBJ databases">
        <title>Thermogemmata thermophila gen. nov., sp. nov., a novel moderate thermophilic planctomycete from a Kamchatka hot spring.</title>
        <authorList>
            <person name="Elcheninov A.G."/>
            <person name="Podosokorskaya O.A."/>
            <person name="Kovaleva O.L."/>
            <person name="Novikov A."/>
            <person name="Bonch-Osmolovskaya E.A."/>
            <person name="Toshchakov S.V."/>
            <person name="Kublanov I.V."/>
        </authorList>
    </citation>
    <scope>NUCLEOTIDE SEQUENCE [LARGE SCALE GENOMIC DNA]</scope>
    <source>
        <strain evidence="2 3">2918</strain>
    </source>
</reference>
<comment type="caution">
    <text evidence="2">The sequence shown here is derived from an EMBL/GenBank/DDBJ whole genome shotgun (WGS) entry which is preliminary data.</text>
</comment>
<feature type="region of interest" description="Disordered" evidence="1">
    <location>
        <begin position="64"/>
        <end position="159"/>
    </location>
</feature>
<name>A0A7V8VGV6_9BACT</name>
<evidence type="ECO:0000313" key="2">
    <source>
        <dbReference type="EMBL" id="MBA2227839.1"/>
    </source>
</evidence>
<feature type="compositionally biased region" description="Pro residues" evidence="1">
    <location>
        <begin position="76"/>
        <end position="90"/>
    </location>
</feature>
<protein>
    <submittedName>
        <fullName evidence="2">Uncharacterized protein</fullName>
    </submittedName>
</protein>
<feature type="compositionally biased region" description="Low complexity" evidence="1">
    <location>
        <begin position="114"/>
        <end position="147"/>
    </location>
</feature>
<dbReference type="RefSeq" id="WP_194539702.1">
    <property type="nucleotide sequence ID" value="NZ_JACEFB010000020.1"/>
</dbReference>
<dbReference type="Proteomes" id="UP000542342">
    <property type="component" value="Unassembled WGS sequence"/>
</dbReference>
<evidence type="ECO:0000256" key="1">
    <source>
        <dbReference type="SAM" id="MobiDB-lite"/>
    </source>
</evidence>